<feature type="compositionally biased region" description="Polar residues" evidence="1">
    <location>
        <begin position="267"/>
        <end position="276"/>
    </location>
</feature>
<feature type="compositionally biased region" description="Polar residues" evidence="1">
    <location>
        <begin position="556"/>
        <end position="578"/>
    </location>
</feature>
<feature type="region of interest" description="Disordered" evidence="1">
    <location>
        <begin position="1"/>
        <end position="588"/>
    </location>
</feature>
<feature type="compositionally biased region" description="Polar residues" evidence="1">
    <location>
        <begin position="942"/>
        <end position="951"/>
    </location>
</feature>
<feature type="compositionally biased region" description="Polar residues" evidence="1">
    <location>
        <begin position="246"/>
        <end position="255"/>
    </location>
</feature>
<feature type="compositionally biased region" description="Polar residues" evidence="1">
    <location>
        <begin position="875"/>
        <end position="892"/>
    </location>
</feature>
<gene>
    <name evidence="2" type="ORF">CPB84DRAFT_1841556</name>
</gene>
<comment type="caution">
    <text evidence="2">The sequence shown here is derived from an EMBL/GenBank/DDBJ whole genome shotgun (WGS) entry which is preliminary data.</text>
</comment>
<keyword evidence="3" id="KW-1185">Reference proteome</keyword>
<feature type="compositionally biased region" description="Basic and acidic residues" evidence="1">
    <location>
        <begin position="778"/>
        <end position="789"/>
    </location>
</feature>
<protein>
    <submittedName>
        <fullName evidence="2">Uncharacterized protein</fullName>
    </submittedName>
</protein>
<dbReference type="EMBL" id="JADNYJ010000002">
    <property type="protein sequence ID" value="KAF8913153.1"/>
    <property type="molecule type" value="Genomic_DNA"/>
</dbReference>
<feature type="compositionally biased region" description="Polar residues" evidence="1">
    <location>
        <begin position="456"/>
        <end position="466"/>
    </location>
</feature>
<feature type="compositionally biased region" description="Basic and acidic residues" evidence="1">
    <location>
        <begin position="373"/>
        <end position="386"/>
    </location>
</feature>
<proteinExistence type="predicted"/>
<feature type="compositionally biased region" description="Polar residues" evidence="1">
    <location>
        <begin position="625"/>
        <end position="636"/>
    </location>
</feature>
<evidence type="ECO:0000256" key="1">
    <source>
        <dbReference type="SAM" id="MobiDB-lite"/>
    </source>
</evidence>
<feature type="compositionally biased region" description="Low complexity" evidence="1">
    <location>
        <begin position="196"/>
        <end position="213"/>
    </location>
</feature>
<feature type="compositionally biased region" description="Low complexity" evidence="1">
    <location>
        <begin position="291"/>
        <end position="301"/>
    </location>
</feature>
<dbReference type="Proteomes" id="UP000724874">
    <property type="component" value="Unassembled WGS sequence"/>
</dbReference>
<organism evidence="2 3">
    <name type="scientific">Gymnopilus junonius</name>
    <name type="common">Spectacular rustgill mushroom</name>
    <name type="synonym">Gymnopilus spectabilis subsp. junonius</name>
    <dbReference type="NCBI Taxonomy" id="109634"/>
    <lineage>
        <taxon>Eukaryota</taxon>
        <taxon>Fungi</taxon>
        <taxon>Dikarya</taxon>
        <taxon>Basidiomycota</taxon>
        <taxon>Agaricomycotina</taxon>
        <taxon>Agaricomycetes</taxon>
        <taxon>Agaricomycetidae</taxon>
        <taxon>Agaricales</taxon>
        <taxon>Agaricineae</taxon>
        <taxon>Hymenogastraceae</taxon>
        <taxon>Gymnopilus</taxon>
    </lineage>
</organism>
<feature type="compositionally biased region" description="Acidic residues" evidence="1">
    <location>
        <begin position="805"/>
        <end position="822"/>
    </location>
</feature>
<feature type="compositionally biased region" description="Low complexity" evidence="1">
    <location>
        <begin position="914"/>
        <end position="932"/>
    </location>
</feature>
<reference evidence="2" key="1">
    <citation type="submission" date="2020-11" db="EMBL/GenBank/DDBJ databases">
        <authorList>
            <consortium name="DOE Joint Genome Institute"/>
            <person name="Ahrendt S."/>
            <person name="Riley R."/>
            <person name="Andreopoulos W."/>
            <person name="LaButti K."/>
            <person name="Pangilinan J."/>
            <person name="Ruiz-duenas F.J."/>
            <person name="Barrasa J.M."/>
            <person name="Sanchez-Garcia M."/>
            <person name="Camarero S."/>
            <person name="Miyauchi S."/>
            <person name="Serrano A."/>
            <person name="Linde D."/>
            <person name="Babiker R."/>
            <person name="Drula E."/>
            <person name="Ayuso-Fernandez I."/>
            <person name="Pacheco R."/>
            <person name="Padilla G."/>
            <person name="Ferreira P."/>
            <person name="Barriuso J."/>
            <person name="Kellner H."/>
            <person name="Castanera R."/>
            <person name="Alfaro M."/>
            <person name="Ramirez L."/>
            <person name="Pisabarro A.G."/>
            <person name="Kuo A."/>
            <person name="Tritt A."/>
            <person name="Lipzen A."/>
            <person name="He G."/>
            <person name="Yan M."/>
            <person name="Ng V."/>
            <person name="Cullen D."/>
            <person name="Martin F."/>
            <person name="Rosso M.-N."/>
            <person name="Henrissat B."/>
            <person name="Hibbett D."/>
            <person name="Martinez A.T."/>
            <person name="Grigoriev I.V."/>
        </authorList>
    </citation>
    <scope>NUCLEOTIDE SEQUENCE</scope>
    <source>
        <strain evidence="2">AH 44721</strain>
    </source>
</reference>
<feature type="compositionally biased region" description="Polar residues" evidence="1">
    <location>
        <begin position="26"/>
        <end position="47"/>
    </location>
</feature>
<feature type="compositionally biased region" description="Low complexity" evidence="1">
    <location>
        <begin position="978"/>
        <end position="991"/>
    </location>
</feature>
<feature type="compositionally biased region" description="Basic and acidic residues" evidence="1">
    <location>
        <begin position="994"/>
        <end position="1007"/>
    </location>
</feature>
<feature type="region of interest" description="Disordered" evidence="1">
    <location>
        <begin position="611"/>
        <end position="1064"/>
    </location>
</feature>
<feature type="compositionally biased region" description="Polar residues" evidence="1">
    <location>
        <begin position="666"/>
        <end position="678"/>
    </location>
</feature>
<feature type="compositionally biased region" description="Basic and acidic residues" evidence="1">
    <location>
        <begin position="1024"/>
        <end position="1037"/>
    </location>
</feature>
<feature type="region of interest" description="Disordered" evidence="1">
    <location>
        <begin position="1248"/>
        <end position="1356"/>
    </location>
</feature>
<feature type="compositionally biased region" description="Low complexity" evidence="1">
    <location>
        <begin position="343"/>
        <end position="352"/>
    </location>
</feature>
<feature type="compositionally biased region" description="Basic and acidic residues" evidence="1">
    <location>
        <begin position="692"/>
        <end position="703"/>
    </location>
</feature>
<feature type="compositionally biased region" description="Polar residues" evidence="1">
    <location>
        <begin position="1038"/>
        <end position="1047"/>
    </location>
</feature>
<feature type="compositionally biased region" description="Polar residues" evidence="1">
    <location>
        <begin position="518"/>
        <end position="532"/>
    </location>
</feature>
<feature type="compositionally biased region" description="Polar residues" evidence="1">
    <location>
        <begin position="477"/>
        <end position="486"/>
    </location>
</feature>
<feature type="compositionally biased region" description="Polar residues" evidence="1">
    <location>
        <begin position="1314"/>
        <end position="1337"/>
    </location>
</feature>
<evidence type="ECO:0000313" key="3">
    <source>
        <dbReference type="Proteomes" id="UP000724874"/>
    </source>
</evidence>
<accession>A0A9P5TVD9</accession>
<feature type="compositionally biased region" description="Low complexity" evidence="1">
    <location>
        <begin position="1267"/>
        <end position="1281"/>
    </location>
</feature>
<sequence length="1356" mass="144979">MPLLSGLFSRKHKASAHSKRDEPTDSIYSTPSELDSPHSSPTTSSYVNPPHPNSRSFLHPDSARETSPRNVYSPAMSSTPSSSNGGKLRLFGRKKPALPGSDATNNPSPEVGSKNFSTSPRPTQPSRTSTDTESVEVRRMRPPPSRSAIFAAYADPSSALSTRSLPNDPSSLSSAAVDLSPASQHSQKRPSLFPWTKQSSSSPTSSRFNDSTSNLARDLPVTQTSPDASHSFNLKSFRHVRPPSPTRSNASNVSLTPPVVPRPRGASVNSDSSQRISVAAFREAQARRSLAGSPSPSFRSPSPAPAIPGEETARPRPARSSPSIPDATKQRRRRSSMALAYTSNSDSSQSESGESEDEFVQPKSGTRQSAFDRPGRVDKGRAKSELGHGLNAEAYNRMNDRTRPSHATKSHVGHSFSPSPSSRDVPTPRSDEDKKLPEMPPRSQSSLSHYAVGVRQRSSVSTSALTPSAAAKRASILASSNTNLNNYPRPRDEEKTALRGQSRRPSEPMPSIAKPPVKNSTDSQTSRKNTQASSDSDSDDNAPLASLVGPRRPGSAMSSYSNLNSRSTGNVATRSHTQPPKPLIDINELTCPKRTFTSPLLEKNMIGFTEGPTLLSQGRPLVESPISQTASPWPSTSDDDLPITRTDPPHKFLTPQGTPAKEMEQYFSNSDVQSMQKRSSLDAEPSPGPSPEPKRDRITDRLTKVIQQNLSPNGAATVQHTSATSKPSLSRPTSPTSDVSNNSRTRSIAPVVPKDPKVSDVVSQPVPVEKSPANVPVKTDHSPPDEELAKLLGPAVKFISLNGESSEESSESESDEDDEDDAKEDKDASKDRIAPIPIKRRSPPPSFSVTSRPPLHRREDANSFVDSPSAKDPSSDYTRPRSTTLTDATSTKAFPPRKPSFGNPISPSPGAKLSSATSSSGSSNATSSNQSSRAKPEAFPNSVRQRSTTMLTGVPLSAQMSKPSHAPGKPFAVRRDSPASSTGDSSSGRAPLTPKDDSDFGAPDDKRKGHVKRRSVSFEDDMEDLKPPSRNHFKESARSGSEAGNTSNEEDREQKRRQRRRGEAKAAIELGKVINGRGPVVEDHDDLPVNQVMNMNPRMSTLSLNPMMGMANPMTMQMGYGVSPNPAGWGANMGQPMLSPAQFMIPPPADPNFLAAHQQAMMIAKQAYQYAVAQQAMAAAGDEWERGSAIGGYSGSVYGGSTSGTSMMNPYGMMGMMPGNSWPSSASVYGGGARSMYGASLSPQDAMISSSRSEFGGPSGRGGGGNWSSSRSSYGDSFRPSLDPYGRKGAKRPGGTQSRESGYFPPVPPIPASQMANGRSSPDQRGNPRMRTTSQPASPARATRKAPPPSSWKAGV</sequence>
<feature type="compositionally biased region" description="Low complexity" evidence="1">
    <location>
        <begin position="73"/>
        <end position="83"/>
    </location>
</feature>
<evidence type="ECO:0000313" key="2">
    <source>
        <dbReference type="EMBL" id="KAF8913153.1"/>
    </source>
</evidence>
<dbReference type="OrthoDB" id="2687738at2759"/>
<feature type="compositionally biased region" description="Polar residues" evidence="1">
    <location>
        <begin position="102"/>
        <end position="132"/>
    </location>
</feature>
<feature type="compositionally biased region" description="Polar residues" evidence="1">
    <location>
        <begin position="705"/>
        <end position="746"/>
    </location>
</feature>
<feature type="compositionally biased region" description="Basic and acidic residues" evidence="1">
    <location>
        <begin position="823"/>
        <end position="833"/>
    </location>
</feature>
<feature type="compositionally biased region" description="Polar residues" evidence="1">
    <location>
        <begin position="158"/>
        <end position="174"/>
    </location>
</feature>
<feature type="compositionally biased region" description="Gly residues" evidence="1">
    <location>
        <begin position="1257"/>
        <end position="1266"/>
    </location>
</feature>
<name>A0A9P5TVD9_GYMJU</name>
<feature type="compositionally biased region" description="Polar residues" evidence="1">
    <location>
        <begin position="221"/>
        <end position="234"/>
    </location>
</feature>